<reference evidence="6" key="2">
    <citation type="submission" date="2020-01" db="EMBL/GenBank/DDBJ databases">
        <authorList>
            <person name="Korhonen P.K.K."/>
            <person name="Guangxu M.G."/>
            <person name="Wang T.W."/>
            <person name="Stroehlein A.J.S."/>
            <person name="Young N.D."/>
            <person name="Ang C.-S.A."/>
            <person name="Fernando D.W.F."/>
            <person name="Lu H.L."/>
            <person name="Taylor S.T."/>
            <person name="Ehtesham M.E.M."/>
            <person name="Najaraj S.H.N."/>
            <person name="Harsha G.H.G."/>
            <person name="Madugundu A.M."/>
            <person name="Renuse S.R."/>
            <person name="Holt D.H."/>
            <person name="Pandey A.P."/>
            <person name="Papenfuss A.P."/>
            <person name="Gasser R.B.G."/>
            <person name="Fischer K.F."/>
        </authorList>
    </citation>
    <scope>NUCLEOTIDE SEQUENCE</scope>
    <source>
        <strain evidence="6">SSS_KF_BRIS2020</strain>
    </source>
</reference>
<evidence type="ECO:0000256" key="1">
    <source>
        <dbReference type="ARBA" id="ARBA00004123"/>
    </source>
</evidence>
<dbReference type="PANTHER" id="PTHR31661">
    <property type="entry name" value="SIMILAR TO CDNA SEQUENCE BC052040"/>
    <property type="match status" value="1"/>
</dbReference>
<keyword evidence="4" id="KW-0539">Nucleus</keyword>
<reference evidence="8" key="1">
    <citation type="journal article" date="2020" name="PLoS Negl. Trop. Dis.">
        <title>High-quality nuclear genome for Sarcoptes scabiei-A critical resource for a neglected parasite.</title>
        <authorList>
            <person name="Korhonen P.K."/>
            <person name="Gasser R.B."/>
            <person name="Ma G."/>
            <person name="Wang T."/>
            <person name="Stroehlein A.J."/>
            <person name="Young N.D."/>
            <person name="Ang C.S."/>
            <person name="Fernando D.D."/>
            <person name="Lu H.C."/>
            <person name="Taylor S."/>
            <person name="Reynolds S.L."/>
            <person name="Mofiz E."/>
            <person name="Najaraj S.H."/>
            <person name="Gowda H."/>
            <person name="Madugundu A."/>
            <person name="Renuse S."/>
            <person name="Holt D."/>
            <person name="Pandey A."/>
            <person name="Papenfuss A.T."/>
            <person name="Fischer K."/>
        </authorList>
    </citation>
    <scope>NUCLEOTIDE SEQUENCE [LARGE SCALE GENOMIC DNA]</scope>
</reference>
<organism evidence="6">
    <name type="scientific">Sarcoptes scabiei</name>
    <name type="common">Itch mite</name>
    <name type="synonym">Acarus scabiei</name>
    <dbReference type="NCBI Taxonomy" id="52283"/>
    <lineage>
        <taxon>Eukaryota</taxon>
        <taxon>Metazoa</taxon>
        <taxon>Ecdysozoa</taxon>
        <taxon>Arthropoda</taxon>
        <taxon>Chelicerata</taxon>
        <taxon>Arachnida</taxon>
        <taxon>Acari</taxon>
        <taxon>Acariformes</taxon>
        <taxon>Sarcoptiformes</taxon>
        <taxon>Astigmata</taxon>
        <taxon>Psoroptidia</taxon>
        <taxon>Sarcoptoidea</taxon>
        <taxon>Sarcoptidae</taxon>
        <taxon>Sarcoptinae</taxon>
        <taxon>Sarcoptes</taxon>
    </lineage>
</organism>
<evidence type="ECO:0000313" key="8">
    <source>
        <dbReference type="Proteomes" id="UP000070412"/>
    </source>
</evidence>
<accession>A0A834RB21</accession>
<dbReference type="OrthoDB" id="6496392at2759"/>
<proteinExistence type="predicted"/>
<dbReference type="GO" id="GO:0005634">
    <property type="term" value="C:nucleus"/>
    <property type="evidence" value="ECO:0007669"/>
    <property type="project" value="UniProtKB-SubCell"/>
</dbReference>
<dbReference type="InterPro" id="IPR029404">
    <property type="entry name" value="CDIN1"/>
</dbReference>
<evidence type="ECO:0000256" key="5">
    <source>
        <dbReference type="ARBA" id="ARBA00023480"/>
    </source>
</evidence>
<dbReference type="AlphaFoldDB" id="A0A834RB21"/>
<evidence type="ECO:0000256" key="3">
    <source>
        <dbReference type="ARBA" id="ARBA00022490"/>
    </source>
</evidence>
<gene>
    <name evidence="6" type="ORF">SSS_4108</name>
</gene>
<name>A0A834RB21_SARSC</name>
<dbReference type="PANTHER" id="PTHR31661:SF1">
    <property type="entry name" value="CDAN1-INTERACTING NUCLEASE 1"/>
    <property type="match status" value="1"/>
</dbReference>
<dbReference type="Proteomes" id="UP000070412">
    <property type="component" value="Unassembled WGS sequence"/>
</dbReference>
<dbReference type="EMBL" id="WVUK01000056">
    <property type="protein sequence ID" value="KAF7492186.1"/>
    <property type="molecule type" value="Genomic_DNA"/>
</dbReference>
<dbReference type="GO" id="GO:0005737">
    <property type="term" value="C:cytoplasm"/>
    <property type="evidence" value="ECO:0007669"/>
    <property type="project" value="UniProtKB-SubCell"/>
</dbReference>
<evidence type="ECO:0000256" key="4">
    <source>
        <dbReference type="ARBA" id="ARBA00023242"/>
    </source>
</evidence>
<protein>
    <recommendedName>
        <fullName evidence="5">CDAN1-interacting nuclease 1</fullName>
    </recommendedName>
</protein>
<dbReference type="EnsemblMetazoa" id="SSS_4108s_mrna">
    <property type="protein sequence ID" value="KAF7492186.1"/>
    <property type="gene ID" value="SSS_4108"/>
</dbReference>
<evidence type="ECO:0000313" key="6">
    <source>
        <dbReference type="EMBL" id="KAF7492186.1"/>
    </source>
</evidence>
<sequence length="229" mass="27412">MNSDTKLIDLADKHRVSASILLRHLLNKITKNKDETKKWLKNPNYCHNPRLAMDIMLINLHDVMEGTISNQISLNSGLMFESEIAQVLRQEKISFMTEEELRAKNYDVTPDFRLNLPLILFEIEQERPINDSVQRNERKSLCLSRCQDFQKKHLGQWNESNDKLPMMITWIECKAFFASTECHKEYYQNQYYSYINRFGDGLVLYKNFPFQLRRYFLYNMTSRYLRLIC</sequence>
<keyword evidence="3" id="KW-0963">Cytoplasm</keyword>
<reference evidence="7" key="3">
    <citation type="submission" date="2022-06" db="UniProtKB">
        <authorList>
            <consortium name="EnsemblMetazoa"/>
        </authorList>
    </citation>
    <scope>IDENTIFICATION</scope>
</reference>
<comment type="subcellular location">
    <subcellularLocation>
        <location evidence="2">Cytoplasm</location>
    </subcellularLocation>
    <subcellularLocation>
        <location evidence="1">Nucleus</location>
    </subcellularLocation>
</comment>
<keyword evidence="8" id="KW-1185">Reference proteome</keyword>
<dbReference type="Pfam" id="PF14811">
    <property type="entry name" value="TPD"/>
    <property type="match status" value="2"/>
</dbReference>
<evidence type="ECO:0000256" key="2">
    <source>
        <dbReference type="ARBA" id="ARBA00004496"/>
    </source>
</evidence>
<evidence type="ECO:0000313" key="7">
    <source>
        <dbReference type="EnsemblMetazoa" id="KAF7492186.1"/>
    </source>
</evidence>